<evidence type="ECO:0000313" key="1">
    <source>
        <dbReference type="EMBL" id="KFG29672.1"/>
    </source>
</evidence>
<reference evidence="1 2" key="1">
    <citation type="submission" date="2014-03" db="EMBL/GenBank/DDBJ databases">
        <authorList>
            <person name="Sibley D."/>
            <person name="Venepally P."/>
            <person name="Karamycheva S."/>
            <person name="Hadjithomas M."/>
            <person name="Khan A."/>
            <person name="Brunk B."/>
            <person name="Roos D."/>
            <person name="Caler E."/>
            <person name="Lorenzi H."/>
        </authorList>
    </citation>
    <scope>NUCLEOTIDE SEQUENCE [LARGE SCALE GENOMIC DNA]</scope>
    <source>
        <strain evidence="2">p89</strain>
    </source>
</reference>
<accession>A0A086JC04</accession>
<organism evidence="1 2">
    <name type="scientific">Toxoplasma gondii p89</name>
    <dbReference type="NCBI Taxonomy" id="943119"/>
    <lineage>
        <taxon>Eukaryota</taxon>
        <taxon>Sar</taxon>
        <taxon>Alveolata</taxon>
        <taxon>Apicomplexa</taxon>
        <taxon>Conoidasida</taxon>
        <taxon>Coccidia</taxon>
        <taxon>Eucoccidiorida</taxon>
        <taxon>Eimeriorina</taxon>
        <taxon>Sarcocystidae</taxon>
        <taxon>Toxoplasma</taxon>
    </lineage>
</organism>
<dbReference type="EMBL" id="AEYI02002136">
    <property type="protein sequence ID" value="KFG29672.1"/>
    <property type="molecule type" value="Genomic_DNA"/>
</dbReference>
<proteinExistence type="predicted"/>
<protein>
    <submittedName>
        <fullName evidence="1">Uncharacterized protein</fullName>
    </submittedName>
</protein>
<evidence type="ECO:0000313" key="2">
    <source>
        <dbReference type="Proteomes" id="UP000028828"/>
    </source>
</evidence>
<gene>
    <name evidence="1" type="ORF">TGP89_267630</name>
</gene>
<sequence>MELSCLMSAWVFAPASPSPPVRNSSKPKGGNREFAWKGEDARARAVVPQTGHECVFELVRFHFSSVSSCRKKNRHRELQNSCVLPFSTNPVFSTLTPNPFNRKCGQRATSVVSCSLVRRSICQDRLFSAGALVRQPWVRQAGTVIDFPVQENQSF</sequence>
<dbReference type="AlphaFoldDB" id="A0A086JC04"/>
<comment type="caution">
    <text evidence="1">The sequence shown here is derived from an EMBL/GenBank/DDBJ whole genome shotgun (WGS) entry which is preliminary data.</text>
</comment>
<name>A0A086JC04_TOXGO</name>
<dbReference type="VEuPathDB" id="ToxoDB:TGP89_267630"/>
<dbReference type="Proteomes" id="UP000028828">
    <property type="component" value="Unassembled WGS sequence"/>
</dbReference>